<evidence type="ECO:0000313" key="1">
    <source>
        <dbReference type="EMBL" id="KAK2953993.1"/>
    </source>
</evidence>
<accession>A0ABQ9XNM2</accession>
<proteinExistence type="predicted"/>
<keyword evidence="2" id="KW-1185">Reference proteome</keyword>
<organism evidence="1 2">
    <name type="scientific">Blattamonas nauphoetae</name>
    <dbReference type="NCBI Taxonomy" id="2049346"/>
    <lineage>
        <taxon>Eukaryota</taxon>
        <taxon>Metamonada</taxon>
        <taxon>Preaxostyla</taxon>
        <taxon>Oxymonadida</taxon>
        <taxon>Blattamonas</taxon>
    </lineage>
</organism>
<sequence length="165" mass="18487">MEMLKTLLLWCSRKVHLALVKADLIPQLIITLNPQSLPFAEAVDIHTSLLSSIANSVWLSTPEGLGQVGLEDYDEQQTVHETVLQQVLLPSEKAIQLFSDATHRTSPNISILSTNNGFCPEYAISLDGRYSLILLRRNSRTAFLWKALQRWMAGWIVTIAGEESQ</sequence>
<comment type="caution">
    <text evidence="1">The sequence shown here is derived from an EMBL/GenBank/DDBJ whole genome shotgun (WGS) entry which is preliminary data.</text>
</comment>
<evidence type="ECO:0008006" key="3">
    <source>
        <dbReference type="Google" id="ProtNLM"/>
    </source>
</evidence>
<protein>
    <recommendedName>
        <fullName evidence="3">Sarcosine oxidase subunit gamma</fullName>
    </recommendedName>
</protein>
<evidence type="ECO:0000313" key="2">
    <source>
        <dbReference type="Proteomes" id="UP001281761"/>
    </source>
</evidence>
<name>A0ABQ9XNM2_9EUKA</name>
<reference evidence="1 2" key="1">
    <citation type="journal article" date="2022" name="bioRxiv">
        <title>Genomics of Preaxostyla Flagellates Illuminates Evolutionary Transitions and the Path Towards Mitochondrial Loss.</title>
        <authorList>
            <person name="Novak L.V.F."/>
            <person name="Treitli S.C."/>
            <person name="Pyrih J."/>
            <person name="Halakuc P."/>
            <person name="Pipaliya S.V."/>
            <person name="Vacek V."/>
            <person name="Brzon O."/>
            <person name="Soukal P."/>
            <person name="Eme L."/>
            <person name="Dacks J.B."/>
            <person name="Karnkowska A."/>
            <person name="Elias M."/>
            <person name="Hampl V."/>
        </authorList>
    </citation>
    <scope>NUCLEOTIDE SEQUENCE [LARGE SCALE GENOMIC DNA]</scope>
    <source>
        <strain evidence="1">NAU3</strain>
        <tissue evidence="1">Gut</tissue>
    </source>
</reference>
<dbReference type="EMBL" id="JARBJD010000084">
    <property type="protein sequence ID" value="KAK2953993.1"/>
    <property type="molecule type" value="Genomic_DNA"/>
</dbReference>
<dbReference type="Proteomes" id="UP001281761">
    <property type="component" value="Unassembled WGS sequence"/>
</dbReference>
<gene>
    <name evidence="1" type="ORF">BLNAU_11095</name>
</gene>